<dbReference type="AlphaFoldDB" id="A0A1N5UJG9"/>
<dbReference type="OrthoDB" id="529288at2"/>
<feature type="domain" description="DUF2087" evidence="1">
    <location>
        <begin position="100"/>
        <end position="170"/>
    </location>
</feature>
<protein>
    <recommendedName>
        <fullName evidence="1">DUF2087 domain-containing protein</fullName>
    </recommendedName>
</protein>
<proteinExistence type="predicted"/>
<sequence>MEAADLIRVIADPQRFRVLAAVGLGAADRDQVGAMSGVDARGVVAATARLESAGLITGGPDGFRVDFPGLRDLVRREAVDGRDESAALESALDPFVRDSRLRSLPSKRIRRHAVLAHIVRTSFDEKSSYDEKAVNSVLERWCEGSGVDHVALRRYLIDHQLMFRVRGVYARNTEVLPAPGEAERYMDAVGLG</sequence>
<gene>
    <name evidence="2" type="ORF">SAMN04489832_0952</name>
</gene>
<reference evidence="3" key="1">
    <citation type="submission" date="2016-12" db="EMBL/GenBank/DDBJ databases">
        <authorList>
            <person name="Varghese N."/>
            <person name="Submissions S."/>
        </authorList>
    </citation>
    <scope>NUCLEOTIDE SEQUENCE [LARGE SCALE GENOMIC DNA]</scope>
    <source>
        <strain evidence="3">DSM 45599</strain>
    </source>
</reference>
<evidence type="ECO:0000313" key="2">
    <source>
        <dbReference type="EMBL" id="SIM60567.1"/>
    </source>
</evidence>
<keyword evidence="3" id="KW-1185">Reference proteome</keyword>
<dbReference type="EMBL" id="FSQT01000001">
    <property type="protein sequence ID" value="SIM60567.1"/>
    <property type="molecule type" value="Genomic_DNA"/>
</dbReference>
<name>A0A1N5UJG9_9ACTN</name>
<dbReference type="Proteomes" id="UP000185124">
    <property type="component" value="Unassembled WGS sequence"/>
</dbReference>
<dbReference type="RefSeq" id="WP_074309021.1">
    <property type="nucleotide sequence ID" value="NZ_FSQT01000001.1"/>
</dbReference>
<evidence type="ECO:0000259" key="1">
    <source>
        <dbReference type="Pfam" id="PF09860"/>
    </source>
</evidence>
<dbReference type="InterPro" id="IPR018656">
    <property type="entry name" value="DUF2087"/>
</dbReference>
<dbReference type="Pfam" id="PF09860">
    <property type="entry name" value="DUF2087"/>
    <property type="match status" value="1"/>
</dbReference>
<dbReference type="STRING" id="709881.SAMN04489832_0952"/>
<evidence type="ECO:0000313" key="3">
    <source>
        <dbReference type="Proteomes" id="UP000185124"/>
    </source>
</evidence>
<organism evidence="2 3">
    <name type="scientific">Micromonospora cremea</name>
    <dbReference type="NCBI Taxonomy" id="709881"/>
    <lineage>
        <taxon>Bacteria</taxon>
        <taxon>Bacillati</taxon>
        <taxon>Actinomycetota</taxon>
        <taxon>Actinomycetes</taxon>
        <taxon>Micromonosporales</taxon>
        <taxon>Micromonosporaceae</taxon>
        <taxon>Micromonospora</taxon>
    </lineage>
</organism>
<accession>A0A1N5UJG9</accession>